<name>A0A370G2V5_9BACI</name>
<dbReference type="OrthoDB" id="9961024at2"/>
<comment type="caution">
    <text evidence="2">The sequence shown here is derived from an EMBL/GenBank/DDBJ whole genome shotgun (WGS) entry which is preliminary data.</text>
</comment>
<dbReference type="RefSeq" id="WP_114747049.1">
    <property type="nucleotide sequence ID" value="NZ_QQAY01000019.1"/>
</dbReference>
<sequence length="72" mass="8174">MSKRRKYSSKELKRISLLYFIIGGFLIVSNITIFLLEGRTKVIFIAPLSGILFIIGGIIFRVRAAKLENNQS</sequence>
<reference evidence="2 3" key="1">
    <citation type="submission" date="2018-07" db="EMBL/GenBank/DDBJ databases">
        <title>Genomic Encyclopedia of Type Strains, Phase IV (KMG-IV): sequencing the most valuable type-strain genomes for metagenomic binning, comparative biology and taxonomic classification.</title>
        <authorList>
            <person name="Goeker M."/>
        </authorList>
    </citation>
    <scope>NUCLEOTIDE SEQUENCE [LARGE SCALE GENOMIC DNA]</scope>
    <source>
        <strain evidence="2 3">DSM 25281</strain>
    </source>
</reference>
<dbReference type="Proteomes" id="UP000255326">
    <property type="component" value="Unassembled WGS sequence"/>
</dbReference>
<evidence type="ECO:0000256" key="1">
    <source>
        <dbReference type="SAM" id="Phobius"/>
    </source>
</evidence>
<evidence type="ECO:0000313" key="3">
    <source>
        <dbReference type="Proteomes" id="UP000255326"/>
    </source>
</evidence>
<keyword evidence="1" id="KW-1133">Transmembrane helix</keyword>
<dbReference type="AlphaFoldDB" id="A0A370G2V5"/>
<keyword evidence="1" id="KW-0812">Transmembrane</keyword>
<evidence type="ECO:0000313" key="2">
    <source>
        <dbReference type="EMBL" id="RDI38042.1"/>
    </source>
</evidence>
<feature type="transmembrane region" description="Helical" evidence="1">
    <location>
        <begin position="16"/>
        <end position="36"/>
    </location>
</feature>
<gene>
    <name evidence="2" type="ORF">DFR59_11954</name>
</gene>
<dbReference type="EMBL" id="QQAY01000019">
    <property type="protein sequence ID" value="RDI38042.1"/>
    <property type="molecule type" value="Genomic_DNA"/>
</dbReference>
<keyword evidence="1" id="KW-0472">Membrane</keyword>
<keyword evidence="3" id="KW-1185">Reference proteome</keyword>
<feature type="transmembrane region" description="Helical" evidence="1">
    <location>
        <begin position="42"/>
        <end position="62"/>
    </location>
</feature>
<protein>
    <submittedName>
        <fullName evidence="2">Uncharacterized protein</fullName>
    </submittedName>
</protein>
<accession>A0A370G2V5</accession>
<proteinExistence type="predicted"/>
<organism evidence="2 3">
    <name type="scientific">Falsibacillus pallidus</name>
    <dbReference type="NCBI Taxonomy" id="493781"/>
    <lineage>
        <taxon>Bacteria</taxon>
        <taxon>Bacillati</taxon>
        <taxon>Bacillota</taxon>
        <taxon>Bacilli</taxon>
        <taxon>Bacillales</taxon>
        <taxon>Bacillaceae</taxon>
        <taxon>Falsibacillus</taxon>
    </lineage>
</organism>